<evidence type="ECO:0000313" key="1">
    <source>
        <dbReference type="EMBL" id="TPP59209.1"/>
    </source>
</evidence>
<proteinExistence type="predicted"/>
<keyword evidence="2" id="KW-1185">Reference proteome</keyword>
<name>A0A504YG12_FASGI</name>
<protein>
    <submittedName>
        <fullName evidence="1">Uncharacterized protein</fullName>
    </submittedName>
</protein>
<dbReference type="Proteomes" id="UP000316759">
    <property type="component" value="Unassembled WGS sequence"/>
</dbReference>
<reference evidence="1 2" key="1">
    <citation type="submission" date="2019-04" db="EMBL/GenBank/DDBJ databases">
        <title>Annotation for the trematode Fasciola gigantica.</title>
        <authorList>
            <person name="Choi Y.-J."/>
        </authorList>
    </citation>
    <scope>NUCLEOTIDE SEQUENCE [LARGE SCALE GENOMIC DNA]</scope>
    <source>
        <strain evidence="1">Uganda_cow_1</strain>
    </source>
</reference>
<dbReference type="EMBL" id="SUNJ01010993">
    <property type="protein sequence ID" value="TPP59209.1"/>
    <property type="molecule type" value="Genomic_DNA"/>
</dbReference>
<evidence type="ECO:0000313" key="2">
    <source>
        <dbReference type="Proteomes" id="UP000316759"/>
    </source>
</evidence>
<organism evidence="1 2">
    <name type="scientific">Fasciola gigantica</name>
    <name type="common">Giant liver fluke</name>
    <dbReference type="NCBI Taxonomy" id="46835"/>
    <lineage>
        <taxon>Eukaryota</taxon>
        <taxon>Metazoa</taxon>
        <taxon>Spiralia</taxon>
        <taxon>Lophotrochozoa</taxon>
        <taxon>Platyhelminthes</taxon>
        <taxon>Trematoda</taxon>
        <taxon>Digenea</taxon>
        <taxon>Plagiorchiida</taxon>
        <taxon>Echinostomata</taxon>
        <taxon>Echinostomatoidea</taxon>
        <taxon>Fasciolidae</taxon>
        <taxon>Fasciola</taxon>
    </lineage>
</organism>
<gene>
    <name evidence="1" type="ORF">FGIG_11131</name>
</gene>
<accession>A0A504YG12</accession>
<comment type="caution">
    <text evidence="1">The sequence shown here is derived from an EMBL/GenBank/DDBJ whole genome shotgun (WGS) entry which is preliminary data.</text>
</comment>
<sequence>MLRGCSEGRIRPDLPRCMRLDTNTEGVAKTQLREGSVIAHELPESRSDDPYSGVLHDIGQWNHTASKLSPERPSRLLRIVLLSASMAEDALERWFITECILPSNLHLHRCRPRGERQALRQQPPHCCSNISLGPARQAQLGLNTQPRVQKT</sequence>
<dbReference type="AlphaFoldDB" id="A0A504YG12"/>